<evidence type="ECO:0000259" key="6">
    <source>
        <dbReference type="PROSITE" id="PS50011"/>
    </source>
</evidence>
<dbReference type="OrthoDB" id="2384430at2759"/>
<dbReference type="GO" id="GO:0007059">
    <property type="term" value="P:chromosome segregation"/>
    <property type="evidence" value="ECO:0007669"/>
    <property type="project" value="TreeGrafter"/>
</dbReference>
<evidence type="ECO:0000313" key="7">
    <source>
        <dbReference type="EMBL" id="CAG8760497.1"/>
    </source>
</evidence>
<comment type="caution">
    <text evidence="7">The sequence shown here is derived from an EMBL/GenBank/DDBJ whole genome shotgun (WGS) entry which is preliminary data.</text>
</comment>
<proteinExistence type="predicted"/>
<dbReference type="PANTHER" id="PTHR22974">
    <property type="entry name" value="MIXED LINEAGE PROTEIN KINASE"/>
    <property type="match status" value="1"/>
</dbReference>
<evidence type="ECO:0000256" key="3">
    <source>
        <dbReference type="ARBA" id="ARBA00022741"/>
    </source>
</evidence>
<keyword evidence="3" id="KW-0547">Nucleotide-binding</keyword>
<evidence type="ECO:0000256" key="5">
    <source>
        <dbReference type="ARBA" id="ARBA00022840"/>
    </source>
</evidence>
<feature type="domain" description="Protein kinase" evidence="6">
    <location>
        <begin position="1"/>
        <end position="147"/>
    </location>
</feature>
<evidence type="ECO:0000256" key="1">
    <source>
        <dbReference type="ARBA" id="ARBA00022527"/>
    </source>
</evidence>
<keyword evidence="1" id="KW-0723">Serine/threonine-protein kinase</keyword>
<protein>
    <submittedName>
        <fullName evidence="7">15581_t:CDS:1</fullName>
    </submittedName>
</protein>
<organism evidence="7 8">
    <name type="scientific">Racocetra fulgida</name>
    <dbReference type="NCBI Taxonomy" id="60492"/>
    <lineage>
        <taxon>Eukaryota</taxon>
        <taxon>Fungi</taxon>
        <taxon>Fungi incertae sedis</taxon>
        <taxon>Mucoromycota</taxon>
        <taxon>Glomeromycotina</taxon>
        <taxon>Glomeromycetes</taxon>
        <taxon>Diversisporales</taxon>
        <taxon>Gigasporaceae</taxon>
        <taxon>Racocetra</taxon>
    </lineage>
</organism>
<keyword evidence="4" id="KW-0418">Kinase</keyword>
<dbReference type="SUPFAM" id="SSF81901">
    <property type="entry name" value="HCP-like"/>
    <property type="match status" value="1"/>
</dbReference>
<dbReference type="Pfam" id="PF00069">
    <property type="entry name" value="Pkinase"/>
    <property type="match status" value="1"/>
</dbReference>
<feature type="non-terminal residue" evidence="7">
    <location>
        <position position="306"/>
    </location>
</feature>
<dbReference type="EMBL" id="CAJVPZ010040845">
    <property type="protein sequence ID" value="CAG8760497.1"/>
    <property type="molecule type" value="Genomic_DNA"/>
</dbReference>
<name>A0A9N9J5H8_9GLOM</name>
<dbReference type="SMART" id="SM00671">
    <property type="entry name" value="SEL1"/>
    <property type="match status" value="1"/>
</dbReference>
<dbReference type="PROSITE" id="PS50011">
    <property type="entry name" value="PROTEIN_KINASE_DOM"/>
    <property type="match status" value="1"/>
</dbReference>
<dbReference type="GO" id="GO:0004674">
    <property type="term" value="F:protein serine/threonine kinase activity"/>
    <property type="evidence" value="ECO:0007669"/>
    <property type="project" value="UniProtKB-KW"/>
</dbReference>
<dbReference type="Gene3D" id="1.25.40.10">
    <property type="entry name" value="Tetratricopeptide repeat domain"/>
    <property type="match status" value="1"/>
</dbReference>
<keyword evidence="2" id="KW-0808">Transferase</keyword>
<dbReference type="GO" id="GO:0005634">
    <property type="term" value="C:nucleus"/>
    <property type="evidence" value="ECO:0007669"/>
    <property type="project" value="TreeGrafter"/>
</dbReference>
<dbReference type="InterPro" id="IPR011990">
    <property type="entry name" value="TPR-like_helical_dom_sf"/>
</dbReference>
<sequence length="306" mass="35538">NILIHKGVLKLADFGLSQRIVQSTRSRTTSKILGIVPYIDPECFMQEDDQDGISRRRRINKKSDVYSVGVLLWEISSERPPFEGYDLTTLPSRIIEGLREKPIPGTNERYIAIYERLNDIVNPFYKDLSYHDVPVSEIDISEFRDFFKEYVNTIFDEPLTVPPTPESHANEQDPKATFINELYLNFCNMFNKGMSVPRTIKKYISKNGKSESVVLNWLYLKNEPKYVCLRGIFYMWNIGTEEENKMDVFSLFLDAGNRNDAVAQYFIGRFFEVGWNTKKNLKKAVEWYNKAIKNGSTAAERILGDY</sequence>
<feature type="non-terminal residue" evidence="7">
    <location>
        <position position="1"/>
    </location>
</feature>
<gene>
    <name evidence="7" type="ORF">RFULGI_LOCUS14274</name>
</gene>
<keyword evidence="8" id="KW-1185">Reference proteome</keyword>
<dbReference type="Proteomes" id="UP000789396">
    <property type="component" value="Unassembled WGS sequence"/>
</dbReference>
<evidence type="ECO:0000313" key="8">
    <source>
        <dbReference type="Proteomes" id="UP000789396"/>
    </source>
</evidence>
<dbReference type="InterPro" id="IPR006597">
    <property type="entry name" value="Sel1-like"/>
</dbReference>
<keyword evidence="5" id="KW-0067">ATP-binding</keyword>
<evidence type="ECO:0000256" key="2">
    <source>
        <dbReference type="ARBA" id="ARBA00022679"/>
    </source>
</evidence>
<accession>A0A9N9J5H8</accession>
<dbReference type="GO" id="GO:0005524">
    <property type="term" value="F:ATP binding"/>
    <property type="evidence" value="ECO:0007669"/>
    <property type="project" value="UniProtKB-KW"/>
</dbReference>
<evidence type="ECO:0000256" key="4">
    <source>
        <dbReference type="ARBA" id="ARBA00022777"/>
    </source>
</evidence>
<dbReference type="AlphaFoldDB" id="A0A9N9J5H8"/>
<dbReference type="SUPFAM" id="SSF56112">
    <property type="entry name" value="Protein kinase-like (PK-like)"/>
    <property type="match status" value="1"/>
</dbReference>
<dbReference type="Gene3D" id="1.10.510.10">
    <property type="entry name" value="Transferase(Phosphotransferase) domain 1"/>
    <property type="match status" value="1"/>
</dbReference>
<reference evidence="7" key="1">
    <citation type="submission" date="2021-06" db="EMBL/GenBank/DDBJ databases">
        <authorList>
            <person name="Kallberg Y."/>
            <person name="Tangrot J."/>
            <person name="Rosling A."/>
        </authorList>
    </citation>
    <scope>NUCLEOTIDE SEQUENCE</scope>
    <source>
        <strain evidence="7">IN212</strain>
    </source>
</reference>
<dbReference type="InterPro" id="IPR011009">
    <property type="entry name" value="Kinase-like_dom_sf"/>
</dbReference>
<dbReference type="InterPro" id="IPR000719">
    <property type="entry name" value="Prot_kinase_dom"/>
</dbReference>